<gene>
    <name evidence="6" type="primary">azoR</name>
    <name evidence="8" type="ORF">CMV24_00030</name>
    <name evidence="9" type="ORF">CXG47_09510</name>
</gene>
<comment type="similarity">
    <text evidence="6">Belongs to the azoreductase type 1 family.</text>
</comment>
<dbReference type="PANTHER" id="PTHR43741:SF4">
    <property type="entry name" value="FMN-DEPENDENT NADH:QUINONE OXIDOREDUCTASE"/>
    <property type="match status" value="1"/>
</dbReference>
<dbReference type="EMBL" id="NTME01000001">
    <property type="protein sequence ID" value="PBJ97141.1"/>
    <property type="molecule type" value="Genomic_DNA"/>
</dbReference>
<dbReference type="Proteomes" id="UP000234744">
    <property type="component" value="Unassembled WGS sequence"/>
</dbReference>
<comment type="function">
    <text evidence="6">Also exhibits azoreductase activity. Catalyzes the reductive cleavage of the azo bond in aromatic azo compounds to the corresponding amines.</text>
</comment>
<accession>A0A0B5K8N9</accession>
<dbReference type="AlphaFoldDB" id="A0A0B5K8N9"/>
<evidence type="ECO:0000256" key="6">
    <source>
        <dbReference type="HAMAP-Rule" id="MF_01216"/>
    </source>
</evidence>
<evidence type="ECO:0000313" key="10">
    <source>
        <dbReference type="Proteomes" id="UP000218102"/>
    </source>
</evidence>
<dbReference type="EMBL" id="PJCJ01000004">
    <property type="protein sequence ID" value="PLV15070.1"/>
    <property type="molecule type" value="Genomic_DNA"/>
</dbReference>
<evidence type="ECO:0000313" key="8">
    <source>
        <dbReference type="EMBL" id="PBJ97141.1"/>
    </source>
</evidence>
<dbReference type="Proteomes" id="UP000218102">
    <property type="component" value="Unassembled WGS sequence"/>
</dbReference>
<dbReference type="EC" id="1.6.5.-" evidence="6"/>
<dbReference type="SUPFAM" id="SSF52218">
    <property type="entry name" value="Flavoproteins"/>
    <property type="match status" value="1"/>
</dbReference>
<sequence>MVERILYVCASPRGERSVSTQIAEVFLTALAERKAVEIDCLDPWECELPEVDGALLAAKYAGLADAPLSTAQAAAWGQIKALAERFHRADTLVFSVPLWNFGIPYKLKHLIDAISHKGVLFTFDEQGLNGMLGGRRAVAIYSRGLGYGSDSQTPDQAFGLEKPFIDTWFRFVGINQVHSVVVEQTLGPVGASVRASAIEAVTLLAQNIDQEAARTLIVGRNG</sequence>
<comment type="caution">
    <text evidence="8">The sequence shown here is derived from an EMBL/GenBank/DDBJ whole genome shotgun (WGS) entry which is preliminary data.</text>
</comment>
<reference evidence="9 11" key="2">
    <citation type="submission" date="2017-12" db="EMBL/GenBank/DDBJ databases">
        <title>Detection of the carbapenemase gene blaVIM-5 in members of the Pseudomonas putida group isolated from polluted Nigerian wetlands.</title>
        <authorList>
            <person name="Adelowo O."/>
            <person name="Vollmers J."/>
            <person name="Maeusezahl I."/>
            <person name="Kaster A.-K."/>
            <person name="Mueller J.A."/>
        </authorList>
    </citation>
    <scope>NUCLEOTIDE SEQUENCE [LARGE SCALE GENOMIC DNA]</scope>
    <source>
        <strain evidence="9 11">MR69</strain>
    </source>
</reference>
<dbReference type="Gene3D" id="3.40.50.360">
    <property type="match status" value="1"/>
</dbReference>
<evidence type="ECO:0000256" key="3">
    <source>
        <dbReference type="ARBA" id="ARBA00023002"/>
    </source>
</evidence>
<feature type="binding site" evidence="6">
    <location>
        <position position="11"/>
    </location>
    <ligand>
        <name>FMN</name>
        <dbReference type="ChEBI" id="CHEBI:58210"/>
    </ligand>
</feature>
<organism evidence="8 10">
    <name type="scientific">Pseudomonas plecoglossicida</name>
    <dbReference type="NCBI Taxonomy" id="70775"/>
    <lineage>
        <taxon>Bacteria</taxon>
        <taxon>Pseudomonadati</taxon>
        <taxon>Pseudomonadota</taxon>
        <taxon>Gammaproteobacteria</taxon>
        <taxon>Pseudomonadales</taxon>
        <taxon>Pseudomonadaceae</taxon>
        <taxon>Pseudomonas</taxon>
    </lineage>
</organism>
<dbReference type="InterPro" id="IPR050104">
    <property type="entry name" value="FMN-dep_NADH:Q_OxRdtase_AzoR1"/>
</dbReference>
<keyword evidence="1 6" id="KW-0285">Flavoprotein</keyword>
<comment type="catalytic activity">
    <reaction evidence="6">
        <text>2 a quinone + NADH + H(+) = 2 a 1,4-benzosemiquinone + NAD(+)</text>
        <dbReference type="Rhea" id="RHEA:65952"/>
        <dbReference type="ChEBI" id="CHEBI:15378"/>
        <dbReference type="ChEBI" id="CHEBI:57540"/>
        <dbReference type="ChEBI" id="CHEBI:57945"/>
        <dbReference type="ChEBI" id="CHEBI:132124"/>
        <dbReference type="ChEBI" id="CHEBI:134225"/>
    </reaction>
</comment>
<comment type="function">
    <text evidence="6">Quinone reductase that provides resistance to thiol-specific stress caused by electrophilic quinones.</text>
</comment>
<dbReference type="InterPro" id="IPR023048">
    <property type="entry name" value="NADH:quinone_OxRdtase_FMN_depd"/>
</dbReference>
<evidence type="ECO:0000256" key="2">
    <source>
        <dbReference type="ARBA" id="ARBA00022643"/>
    </source>
</evidence>
<comment type="subunit">
    <text evidence="6">Homodimer.</text>
</comment>
<comment type="caution">
    <text evidence="6">Lacks conserved residue(s) required for the propagation of feature annotation.</text>
</comment>
<evidence type="ECO:0000259" key="7">
    <source>
        <dbReference type="Pfam" id="PF02525"/>
    </source>
</evidence>
<dbReference type="GO" id="GO:0010181">
    <property type="term" value="F:FMN binding"/>
    <property type="evidence" value="ECO:0007669"/>
    <property type="project" value="UniProtKB-UniRule"/>
</dbReference>
<feature type="binding site" evidence="6">
    <location>
        <begin position="17"/>
        <end position="19"/>
    </location>
    <ligand>
        <name>FMN</name>
        <dbReference type="ChEBI" id="CHEBI:58210"/>
    </ligand>
</feature>
<keyword evidence="2 6" id="KW-0288">FMN</keyword>
<evidence type="ECO:0000256" key="4">
    <source>
        <dbReference type="ARBA" id="ARBA00023027"/>
    </source>
</evidence>
<evidence type="ECO:0000313" key="11">
    <source>
        <dbReference type="Proteomes" id="UP000234744"/>
    </source>
</evidence>
<dbReference type="Pfam" id="PF02525">
    <property type="entry name" value="Flavodoxin_2"/>
    <property type="match status" value="1"/>
</dbReference>
<evidence type="ECO:0000256" key="1">
    <source>
        <dbReference type="ARBA" id="ARBA00022630"/>
    </source>
</evidence>
<dbReference type="GO" id="GO:0009055">
    <property type="term" value="F:electron transfer activity"/>
    <property type="evidence" value="ECO:0007669"/>
    <property type="project" value="UniProtKB-UniRule"/>
</dbReference>
<evidence type="ECO:0000256" key="5">
    <source>
        <dbReference type="ARBA" id="ARBA00048542"/>
    </source>
</evidence>
<keyword evidence="11" id="KW-1185">Reference proteome</keyword>
<keyword evidence="3 6" id="KW-0560">Oxidoreductase</keyword>
<dbReference type="HAMAP" id="MF_01216">
    <property type="entry name" value="Azoreductase_type1"/>
    <property type="match status" value="1"/>
</dbReference>
<evidence type="ECO:0000313" key="9">
    <source>
        <dbReference type="EMBL" id="PLV15070.1"/>
    </source>
</evidence>
<feature type="domain" description="Flavodoxin-like fold" evidence="7">
    <location>
        <begin position="4"/>
        <end position="199"/>
    </location>
</feature>
<comment type="catalytic activity">
    <reaction evidence="5">
        <text>N,N-dimethyl-1,4-phenylenediamine + anthranilate + 2 NAD(+) = 2-(4-dimethylaminophenyl)diazenylbenzoate + 2 NADH + 2 H(+)</text>
        <dbReference type="Rhea" id="RHEA:55872"/>
        <dbReference type="ChEBI" id="CHEBI:15378"/>
        <dbReference type="ChEBI" id="CHEBI:15783"/>
        <dbReference type="ChEBI" id="CHEBI:16567"/>
        <dbReference type="ChEBI" id="CHEBI:57540"/>
        <dbReference type="ChEBI" id="CHEBI:57945"/>
        <dbReference type="ChEBI" id="CHEBI:71579"/>
        <dbReference type="EC" id="1.7.1.17"/>
    </reaction>
    <physiologicalReaction direction="right-to-left" evidence="5">
        <dbReference type="Rhea" id="RHEA:55874"/>
    </physiologicalReaction>
</comment>
<comment type="cofactor">
    <cofactor evidence="6">
        <name>FMN</name>
        <dbReference type="ChEBI" id="CHEBI:58210"/>
    </cofactor>
    <text evidence="6">Binds 1 FMN per subunit.</text>
</comment>
<keyword evidence="4 6" id="KW-0520">NAD</keyword>
<reference evidence="8 10" key="1">
    <citation type="submission" date="2017-09" db="EMBL/GenBank/DDBJ databases">
        <authorList>
            <person name="Ehlers B."/>
            <person name="Leendertz F.H."/>
        </authorList>
    </citation>
    <scope>NUCLEOTIDE SEQUENCE [LARGE SCALE GENOMIC DNA]</scope>
    <source>
        <strain evidence="8 10">DJ-1</strain>
    </source>
</reference>
<dbReference type="KEGG" id="ppj:RK21_05385"/>
<dbReference type="GeneID" id="92663611"/>
<protein>
    <recommendedName>
        <fullName evidence="6">FMN dependent NADH:quinone oxidoreductase</fullName>
        <ecNumber evidence="6">1.6.5.-</ecNumber>
    </recommendedName>
    <alternativeName>
        <fullName evidence="6">Azo-dye reductase</fullName>
    </alternativeName>
    <alternativeName>
        <fullName evidence="6">FMN-dependent NADH-azo compound oxidoreductase</fullName>
    </alternativeName>
    <alternativeName>
        <fullName evidence="6">FMN-dependent NADH-azoreductase</fullName>
        <ecNumber evidence="6">1.7.1.17</ecNumber>
    </alternativeName>
</protein>
<dbReference type="PANTHER" id="PTHR43741">
    <property type="entry name" value="FMN-DEPENDENT NADH-AZOREDUCTASE 1"/>
    <property type="match status" value="1"/>
</dbReference>
<dbReference type="GO" id="GO:0016655">
    <property type="term" value="F:oxidoreductase activity, acting on NAD(P)H, quinone or similar compound as acceptor"/>
    <property type="evidence" value="ECO:0007669"/>
    <property type="project" value="InterPro"/>
</dbReference>
<dbReference type="InterPro" id="IPR003680">
    <property type="entry name" value="Flavodoxin_fold"/>
</dbReference>
<name>A0A0B5K8N9_PSEDL</name>
<proteinExistence type="inferred from homology"/>
<dbReference type="InterPro" id="IPR029039">
    <property type="entry name" value="Flavoprotein-like_sf"/>
</dbReference>
<dbReference type="RefSeq" id="WP_015272171.1">
    <property type="nucleotide sequence ID" value="NZ_CP010359.1"/>
</dbReference>
<dbReference type="EC" id="1.7.1.17" evidence="6"/>
<dbReference type="GO" id="GO:0016652">
    <property type="term" value="F:oxidoreductase activity, acting on NAD(P)H as acceptor"/>
    <property type="evidence" value="ECO:0007669"/>
    <property type="project" value="UniProtKB-UniRule"/>
</dbReference>